<dbReference type="Proteomes" id="UP000271981">
    <property type="component" value="Genome"/>
</dbReference>
<dbReference type="OrthoDB" id="16937at10239"/>
<protein>
    <submittedName>
        <fullName evidence="1">Putative tail completion protein</fullName>
    </submittedName>
</protein>
<evidence type="ECO:0000313" key="1">
    <source>
        <dbReference type="EMBL" id="CUS06475.1"/>
    </source>
</evidence>
<dbReference type="RefSeq" id="YP_009626199.1">
    <property type="nucleotide sequence ID" value="NC_042137.1"/>
</dbReference>
<sequence>MANLLDLANSMDKLSKKVNNAANDAAIQVALTIVGELAYKTPVDSSKALSSWFVTLGAPSGVVGKAHYVGEFGSTKNMSAAETLAAAKKVLSNKKAGQVIYITNNQPYIKRLNEGYSKQQAAGFVERAVMVGELSVKNVKIKIGG</sequence>
<dbReference type="EMBL" id="LN890663">
    <property type="protein sequence ID" value="CUS06475.1"/>
    <property type="molecule type" value="Genomic_DNA"/>
</dbReference>
<proteinExistence type="predicted"/>
<evidence type="ECO:0000313" key="2">
    <source>
        <dbReference type="Proteomes" id="UP000271981"/>
    </source>
</evidence>
<dbReference type="GeneID" id="40103099"/>
<accession>A0A0P1KNF8</accession>
<reference evidence="2" key="1">
    <citation type="submission" date="2015-10" db="EMBL/GenBank/DDBJ databases">
        <authorList>
            <person name="Turner D."/>
        </authorList>
    </citation>
    <scope>NUCLEOTIDE SEQUENCE [LARGE SCALE GENOMIC DNA]</scope>
</reference>
<dbReference type="KEGG" id="vg:40103099"/>
<gene>
    <name evidence="1" type="primary">LOKI_14</name>
</gene>
<keyword evidence="2" id="KW-1185">Reference proteome</keyword>
<organism evidence="1 2">
    <name type="scientific">Acinetobacter phage Loki</name>
    <dbReference type="NCBI Taxonomy" id="1970374"/>
    <lineage>
        <taxon>Viruses</taxon>
        <taxon>Duplodnaviria</taxon>
        <taxon>Heunggongvirae</taxon>
        <taxon>Uroviricota</taxon>
        <taxon>Caudoviricetes</taxon>
        <taxon>Lokivirus</taxon>
        <taxon>Lokivirus loki</taxon>
    </lineage>
</organism>
<name>A0A0P1KNF8_9CAUD</name>